<evidence type="ECO:0008006" key="6">
    <source>
        <dbReference type="Google" id="ProtNLM"/>
    </source>
</evidence>
<organism evidence="5">
    <name type="scientific">Serpula lacrymans var. lacrymans (strain S7.3)</name>
    <name type="common">Dry rot fungus</name>
    <dbReference type="NCBI Taxonomy" id="936435"/>
    <lineage>
        <taxon>Eukaryota</taxon>
        <taxon>Fungi</taxon>
        <taxon>Dikarya</taxon>
        <taxon>Basidiomycota</taxon>
        <taxon>Agaricomycotina</taxon>
        <taxon>Agaricomycetes</taxon>
        <taxon>Agaricomycetidae</taxon>
        <taxon>Boletales</taxon>
        <taxon>Coniophorineae</taxon>
        <taxon>Serpulaceae</taxon>
        <taxon>Serpula</taxon>
    </lineage>
</organism>
<keyword evidence="2" id="KW-0325">Glycoprotein</keyword>
<proteinExistence type="predicted"/>
<dbReference type="PANTHER" id="PTHR10340">
    <property type="entry name" value="SPHINGOMYELIN PHOSPHODIESTERASE"/>
    <property type="match status" value="1"/>
</dbReference>
<feature type="non-terminal residue" evidence="4">
    <location>
        <position position="1"/>
    </location>
</feature>
<protein>
    <recommendedName>
        <fullName evidence="6">Calcineurin-like phosphoesterase domain-containing protein</fullName>
    </recommendedName>
</protein>
<dbReference type="GO" id="GO:0004309">
    <property type="term" value="F:exopolyphosphatase activity"/>
    <property type="evidence" value="ECO:0007669"/>
    <property type="project" value="TreeGrafter"/>
</dbReference>
<dbReference type="InterPro" id="IPR029052">
    <property type="entry name" value="Metallo-depent_PP-like"/>
</dbReference>
<dbReference type="GO" id="GO:0005615">
    <property type="term" value="C:extracellular space"/>
    <property type="evidence" value="ECO:0007669"/>
    <property type="project" value="TreeGrafter"/>
</dbReference>
<dbReference type="GO" id="GO:0000298">
    <property type="term" value="F:endopolyphosphatase activity"/>
    <property type="evidence" value="ECO:0007669"/>
    <property type="project" value="TreeGrafter"/>
</dbReference>
<dbReference type="SUPFAM" id="SSF56300">
    <property type="entry name" value="Metallo-dependent phosphatases"/>
    <property type="match status" value="1"/>
</dbReference>
<dbReference type="FunCoup" id="F8PP19">
    <property type="interactions" value="54"/>
</dbReference>
<gene>
    <name evidence="4" type="ORF">SERLA73DRAFT_49578</name>
</gene>
<dbReference type="GO" id="GO:0006798">
    <property type="term" value="P:polyphosphate catabolic process"/>
    <property type="evidence" value="ECO:0007669"/>
    <property type="project" value="TreeGrafter"/>
</dbReference>
<feature type="region of interest" description="Disordered" evidence="3">
    <location>
        <begin position="18"/>
        <end position="37"/>
    </location>
</feature>
<dbReference type="HOGENOM" id="CLU_013424_2_0_1"/>
<dbReference type="OMA" id="LRFQDTI"/>
<dbReference type="STRING" id="936435.F8PP19"/>
<evidence type="ECO:0000313" key="4">
    <source>
        <dbReference type="EMBL" id="EGO01896.1"/>
    </source>
</evidence>
<evidence type="ECO:0000313" key="5">
    <source>
        <dbReference type="Proteomes" id="UP000008063"/>
    </source>
</evidence>
<keyword evidence="5" id="KW-1185">Reference proteome</keyword>
<name>F8PP19_SERL3</name>
<evidence type="ECO:0000256" key="1">
    <source>
        <dbReference type="ARBA" id="ARBA00022801"/>
    </source>
</evidence>
<dbReference type="GO" id="GO:0000324">
    <property type="term" value="C:fungal-type vacuole"/>
    <property type="evidence" value="ECO:0007669"/>
    <property type="project" value="TreeGrafter"/>
</dbReference>
<dbReference type="EMBL" id="GL945477">
    <property type="protein sequence ID" value="EGO01896.1"/>
    <property type="molecule type" value="Genomic_DNA"/>
</dbReference>
<accession>F8PP19</accession>
<dbReference type="Proteomes" id="UP000008063">
    <property type="component" value="Unassembled WGS sequence"/>
</dbReference>
<dbReference type="InParanoid" id="F8PP19"/>
<dbReference type="AlphaFoldDB" id="F8PP19"/>
<dbReference type="GO" id="GO:0008081">
    <property type="term" value="F:phosphoric diester hydrolase activity"/>
    <property type="evidence" value="ECO:0007669"/>
    <property type="project" value="TreeGrafter"/>
</dbReference>
<reference evidence="5" key="1">
    <citation type="journal article" date="2011" name="Science">
        <title>The plant cell wall-decomposing machinery underlies the functional diversity of forest fungi.</title>
        <authorList>
            <person name="Eastwood D.C."/>
            <person name="Floudas D."/>
            <person name="Binder M."/>
            <person name="Majcherczyk A."/>
            <person name="Schneider P."/>
            <person name="Aerts A."/>
            <person name="Asiegbu F.O."/>
            <person name="Baker S.E."/>
            <person name="Barry K."/>
            <person name="Bendiksby M."/>
            <person name="Blumentritt M."/>
            <person name="Coutinho P.M."/>
            <person name="Cullen D."/>
            <person name="de Vries R.P."/>
            <person name="Gathman A."/>
            <person name="Goodell B."/>
            <person name="Henrissat B."/>
            <person name="Ihrmark K."/>
            <person name="Kauserud H."/>
            <person name="Kohler A."/>
            <person name="LaButti K."/>
            <person name="Lapidus A."/>
            <person name="Lavin J.L."/>
            <person name="Lee Y.-H."/>
            <person name="Lindquist E."/>
            <person name="Lilly W."/>
            <person name="Lucas S."/>
            <person name="Morin E."/>
            <person name="Murat C."/>
            <person name="Oguiza J.A."/>
            <person name="Park J."/>
            <person name="Pisabarro A.G."/>
            <person name="Riley R."/>
            <person name="Rosling A."/>
            <person name="Salamov A."/>
            <person name="Schmidt O."/>
            <person name="Schmutz J."/>
            <person name="Skrede I."/>
            <person name="Stenlid J."/>
            <person name="Wiebenga A."/>
            <person name="Xie X."/>
            <person name="Kuees U."/>
            <person name="Hibbett D.S."/>
            <person name="Hoffmeister D."/>
            <person name="Hoegberg N."/>
            <person name="Martin F."/>
            <person name="Grigoriev I.V."/>
            <person name="Watkinson S.C."/>
        </authorList>
    </citation>
    <scope>NUCLEOTIDE SEQUENCE [LARGE SCALE GENOMIC DNA]</scope>
    <source>
        <strain evidence="5">strain S7.3</strain>
    </source>
</reference>
<feature type="compositionally biased region" description="Polar residues" evidence="3">
    <location>
        <begin position="21"/>
        <end position="35"/>
    </location>
</feature>
<dbReference type="OrthoDB" id="348678at2759"/>
<sequence length="594" mass="68623">RRLHGRFLHITDMHPDPFYKNGTSQSSSCHRNQPKSAARSGYYGTPFSECDSPLRLTNLTLDFLEKNWSAEIDFVIWTGDSARHDNDRKIPRTTDEIYDSNRAVAKKMSKIFLSKGIPVIPSLAHVRVINAYFVSRVLNANLTALLQEYHVTWYVVKIQCVYCVDSLVIGPNTITNEFSSCVVTPILIVFCLTTVLRIWSSFIPFASYQVFQRGAYYSVEVVPNALAVISLNTMYFYDANKGYLHSLYTVCKFDTDTDSFSGCEYREPNDPGNLQFDWLDVQLEMFRSRGMQVWITGHVPPSSGNYFPECYYRYVELSLRYQDTILGHLFGHMNADHFFFLDAKDLEIWPEAASTGGESPLYDSLISDFEELCKTEEVNYDNYAVINVSPSVVPNPYVPSFRIYSYNITGLSSTVVRDIGRDEYLIELKKSKRKHSRYHHGNPENNDSECRKEPYRDSWRCKLKQPWHSDSEAPSRRNTLWTGLGYAQYTIPNLLEFDEKHEAEYRLEYLTFPISRLDAPRSEEGAGAPPAVPMRNLPRSLREGDVRRSKYTPYEMEDLSIGSWVELGRRLGEGKEEKLRRRFKKYMYMGGEEG</sequence>
<dbReference type="PANTHER" id="PTHR10340:SF55">
    <property type="entry name" value="ENDOPOLYPHOSPHATASE"/>
    <property type="match status" value="1"/>
</dbReference>
<evidence type="ECO:0000256" key="2">
    <source>
        <dbReference type="ARBA" id="ARBA00023180"/>
    </source>
</evidence>
<evidence type="ECO:0000256" key="3">
    <source>
        <dbReference type="SAM" id="MobiDB-lite"/>
    </source>
</evidence>
<keyword evidence="1" id="KW-0378">Hydrolase</keyword>